<reference evidence="1 2" key="1">
    <citation type="submission" date="2020-10" db="EMBL/GenBank/DDBJ databases">
        <title>Myceligenerans pegani sp. nov., an endophytic actinomycete isolated from Peganum harmala L. in Xinjiang, China.</title>
        <authorList>
            <person name="Xin L."/>
        </authorList>
    </citation>
    <scope>NUCLEOTIDE SEQUENCE [LARGE SCALE GENOMIC DNA]</scope>
    <source>
        <strain evidence="1 2">TRM65318</strain>
    </source>
</reference>
<proteinExistence type="predicted"/>
<keyword evidence="2" id="KW-1185">Reference proteome</keyword>
<dbReference type="RefSeq" id="WP_192865089.1">
    <property type="nucleotide sequence ID" value="NZ_JADAQT010000108.1"/>
</dbReference>
<dbReference type="EMBL" id="JADAQT010000108">
    <property type="protein sequence ID" value="MBE1878359.1"/>
    <property type="molecule type" value="Genomic_DNA"/>
</dbReference>
<evidence type="ECO:0000313" key="2">
    <source>
        <dbReference type="Proteomes" id="UP000625527"/>
    </source>
</evidence>
<dbReference type="Proteomes" id="UP000625527">
    <property type="component" value="Unassembled WGS sequence"/>
</dbReference>
<accession>A0ABR9N3W7</accession>
<comment type="caution">
    <text evidence="1">The sequence shown here is derived from an EMBL/GenBank/DDBJ whole genome shotgun (WGS) entry which is preliminary data.</text>
</comment>
<gene>
    <name evidence="1" type="ORF">IHE71_21930</name>
</gene>
<name>A0ABR9N3W7_9MICO</name>
<evidence type="ECO:0000313" key="1">
    <source>
        <dbReference type="EMBL" id="MBE1878359.1"/>
    </source>
</evidence>
<protein>
    <submittedName>
        <fullName evidence="1">Uncharacterized protein</fullName>
    </submittedName>
</protein>
<sequence length="256" mass="28130">MGVQVNRTPPAPQGFWDLVEKPEISASDAGIELLLTKLRDSPEGLAHSYASHISELLDLLTPYRFHMGPVPLFPLAGDSRLAAFCAVILAGRERVAAVLDRPAGTWVRASEDLEAIHPLLDWLEGELDDSPEDYPRDVLEIRLVDPYIRLVKRPGIRGMAKACDDLAKDPVLRLAVKSAAHIETLEIMLIIEKTASETTIERGPHTSVTTIVDEGTLRRKTFDNGYGFARQLVHDTFASLGLTIEPSTDHLVPAEG</sequence>
<organism evidence="1 2">
    <name type="scientific">Myceligenerans pegani</name>
    <dbReference type="NCBI Taxonomy" id="2776917"/>
    <lineage>
        <taxon>Bacteria</taxon>
        <taxon>Bacillati</taxon>
        <taxon>Actinomycetota</taxon>
        <taxon>Actinomycetes</taxon>
        <taxon>Micrococcales</taxon>
        <taxon>Promicromonosporaceae</taxon>
        <taxon>Myceligenerans</taxon>
    </lineage>
</organism>